<accession>R4Z2N6</accession>
<feature type="compositionally biased region" description="Pro residues" evidence="6">
    <location>
        <begin position="32"/>
        <end position="49"/>
    </location>
</feature>
<dbReference type="InterPro" id="IPR023052">
    <property type="entry name" value="Cell_div_SepF"/>
</dbReference>
<reference evidence="7 8" key="1">
    <citation type="journal article" date="2013" name="ISME J.">
        <title>Metabolic model for the filamentous 'Candidatus Microthrix parvicella' based on genomic and metagenomic analyses.</title>
        <authorList>
            <person name="Jon McIlroy S."/>
            <person name="Kristiansen R."/>
            <person name="Albertsen M."/>
            <person name="Michael Karst S."/>
            <person name="Rossetti S."/>
            <person name="Lund Nielsen J."/>
            <person name="Tandoi V."/>
            <person name="James Seviour R."/>
            <person name="Nielsen P.H."/>
        </authorList>
    </citation>
    <scope>NUCLEOTIDE SEQUENCE [LARGE SCALE GENOMIC DNA]</scope>
    <source>
        <strain evidence="7 8">RN1</strain>
    </source>
</reference>
<evidence type="ECO:0000256" key="5">
    <source>
        <dbReference type="HAMAP-Rule" id="MF_01197"/>
    </source>
</evidence>
<comment type="caution">
    <text evidence="7">The sequence shown here is derived from an EMBL/GenBank/DDBJ whole genome shotgun (WGS) entry which is preliminary data.</text>
</comment>
<proteinExistence type="inferred from homology"/>
<comment type="similarity">
    <text evidence="5">Belongs to the SepF family.</text>
</comment>
<evidence type="ECO:0000313" key="8">
    <source>
        <dbReference type="Proteomes" id="UP000018291"/>
    </source>
</evidence>
<protein>
    <recommendedName>
        <fullName evidence="5">Cell division protein SepF</fullName>
    </recommendedName>
</protein>
<dbReference type="GO" id="GO:0005737">
    <property type="term" value="C:cytoplasm"/>
    <property type="evidence" value="ECO:0007669"/>
    <property type="project" value="UniProtKB-SubCell"/>
</dbReference>
<name>R4Z2N6_9ACTN</name>
<sequence>MAGVWRNAMSYLGLGPDEDYDDFEPEREPVDSAPPRPQRVRPQGPPPGGQPVRRPVAPLQPEYGYEPEPAPSDGGVVRMLPGAGGPPPGAQQMPPAPRPVPPRDERRPRSVVRPSPPAPVSSKPHKVTPDSFNEAQQIADVFKRRQPVIVNLEAADRDLSRRLIDFASGVCYGLGGTMERVGGQVYLLTPTDVEVSDDDKRRLTQRGGS</sequence>
<dbReference type="eggNOG" id="COG1799">
    <property type="taxonomic scope" value="Bacteria"/>
</dbReference>
<evidence type="ECO:0000256" key="3">
    <source>
        <dbReference type="ARBA" id="ARBA00023306"/>
    </source>
</evidence>
<dbReference type="Pfam" id="PF04472">
    <property type="entry name" value="SepF"/>
    <property type="match status" value="1"/>
</dbReference>
<dbReference type="OrthoDB" id="3731101at2"/>
<dbReference type="Proteomes" id="UP000018291">
    <property type="component" value="Unassembled WGS sequence"/>
</dbReference>
<keyword evidence="2 5" id="KW-0717">Septation</keyword>
<gene>
    <name evidence="5" type="primary">sepF</name>
    <name evidence="7" type="ORF">BN381_140002</name>
</gene>
<dbReference type="PANTHER" id="PTHR35798">
    <property type="entry name" value="CELL DIVISION PROTEIN SEPF"/>
    <property type="match status" value="1"/>
</dbReference>
<dbReference type="PANTHER" id="PTHR35798:SF1">
    <property type="entry name" value="CELL DIVISION PROTEIN SEPF"/>
    <property type="match status" value="1"/>
</dbReference>
<dbReference type="InterPro" id="IPR007561">
    <property type="entry name" value="Cell_div_SepF/SepF-rel"/>
</dbReference>
<feature type="region of interest" description="Disordered" evidence="6">
    <location>
        <begin position="1"/>
        <end position="131"/>
    </location>
</feature>
<feature type="compositionally biased region" description="Pro residues" evidence="6">
    <location>
        <begin position="84"/>
        <end position="100"/>
    </location>
</feature>
<comment type="function">
    <text evidence="4 5">Cell division protein that is part of the divisome complex and is recruited early to the Z-ring. Probably stimulates Z-ring formation, perhaps through the cross-linking of FtsZ protofilaments. Its function overlaps with FtsA.</text>
</comment>
<dbReference type="GO" id="GO:0043093">
    <property type="term" value="P:FtsZ-dependent cytokinesis"/>
    <property type="evidence" value="ECO:0007669"/>
    <property type="project" value="UniProtKB-UniRule"/>
</dbReference>
<comment type="subunit">
    <text evidence="5">Homodimer. Interacts with FtsZ.</text>
</comment>
<dbReference type="GO" id="GO:0000917">
    <property type="term" value="P:division septum assembly"/>
    <property type="evidence" value="ECO:0007669"/>
    <property type="project" value="UniProtKB-KW"/>
</dbReference>
<evidence type="ECO:0000313" key="7">
    <source>
        <dbReference type="EMBL" id="CCM62837.1"/>
    </source>
</evidence>
<evidence type="ECO:0000256" key="4">
    <source>
        <dbReference type="ARBA" id="ARBA00044936"/>
    </source>
</evidence>
<dbReference type="EMBL" id="CANL01000006">
    <property type="protein sequence ID" value="CCM62837.1"/>
    <property type="molecule type" value="Genomic_DNA"/>
</dbReference>
<comment type="subcellular location">
    <subcellularLocation>
        <location evidence="5">Cytoplasm</location>
    </subcellularLocation>
    <text evidence="5">Localizes to the division site, in a FtsZ-dependent manner.</text>
</comment>
<dbReference type="STRING" id="1229780.BN381_140002"/>
<dbReference type="AlphaFoldDB" id="R4Z2N6"/>
<dbReference type="HAMAP" id="MF_01197">
    <property type="entry name" value="SepF"/>
    <property type="match status" value="1"/>
</dbReference>
<dbReference type="InterPro" id="IPR038594">
    <property type="entry name" value="SepF-like_sf"/>
</dbReference>
<keyword evidence="5" id="KW-0963">Cytoplasm</keyword>
<dbReference type="Gene3D" id="3.30.110.150">
    <property type="entry name" value="SepF-like protein"/>
    <property type="match status" value="1"/>
</dbReference>
<evidence type="ECO:0000256" key="2">
    <source>
        <dbReference type="ARBA" id="ARBA00023210"/>
    </source>
</evidence>
<keyword evidence="8" id="KW-1185">Reference proteome</keyword>
<feature type="compositionally biased region" description="Acidic residues" evidence="6">
    <location>
        <begin position="16"/>
        <end position="25"/>
    </location>
</feature>
<evidence type="ECO:0000256" key="1">
    <source>
        <dbReference type="ARBA" id="ARBA00022618"/>
    </source>
</evidence>
<organism evidence="7 8">
    <name type="scientific">Candidatus Neomicrothrix parvicella RN1</name>
    <dbReference type="NCBI Taxonomy" id="1229780"/>
    <lineage>
        <taxon>Bacteria</taxon>
        <taxon>Bacillati</taxon>
        <taxon>Actinomycetota</taxon>
        <taxon>Acidimicrobiia</taxon>
        <taxon>Acidimicrobiales</taxon>
        <taxon>Microthrixaceae</taxon>
        <taxon>Candidatus Neomicrothrix</taxon>
    </lineage>
</organism>
<evidence type="ECO:0000256" key="6">
    <source>
        <dbReference type="SAM" id="MobiDB-lite"/>
    </source>
</evidence>
<keyword evidence="3 5" id="KW-0131">Cell cycle</keyword>
<keyword evidence="1 5" id="KW-0132">Cell division</keyword>
<dbReference type="HOGENOM" id="CLU_078499_4_0_11"/>